<evidence type="ECO:0000256" key="4">
    <source>
        <dbReference type="ARBA" id="ARBA00022989"/>
    </source>
</evidence>
<dbReference type="Proteomes" id="UP000326831">
    <property type="component" value="Chromosome"/>
</dbReference>
<sequence length="625" mass="64466">MPRGAARRVSSGLRACSSGTCRGLVRGRPRARARGPDRGPRRPRCPAGDRTARLVGDGRGVRGAPAGPGRCRNPPSAGDRMPCSPDYGAPSCPRHGPHRTLWCGWRPPRPDDGSAAARPFLPASAPRPPPEQVVRMTDTDARSSGPRAKPAAVRATPAAAVIAAVAVVELSSGITQGFLSPLLRGLTETLRVSAADLNWISIANLLASVVFTPVLSRMGDLYGHRRVLRWNLAIVLLGSVLVGLSRSFGTLLAGQILQGAFAGFFPLLVGILRNRAHHGDGDAEGRRGISYMVAALVGGLALGLVASGFVARTVDSPTAALWVPAVATSLALAVTWPLLPESAHQPGGRIDWAGGVLLCVGLAALMLALGLGGTPGWEWTSGRTLGALVGGVLVTALWVRVELRTAEPMIDVRMFRRRNVVVVSLVTLTFTFCMIGLQVANPVFLGTSAAEQGYGLGLDPFAIALAMLPNLLALALGALLAPAVAAAVSDRLTLVAGSVLMAAGYLVALACHADALPFLAGTAVSGLGSGLLQHSTRTLAVESVPHDRTSVGSGINELLINVGGSIGAAAVLTVFAARTPAGEALPALGAYTTSWTLCAVISVAGAAIALFYRTPRTAPTPEVDR</sequence>
<keyword evidence="6" id="KW-0046">Antibiotic resistance</keyword>
<reference evidence="10 11" key="1">
    <citation type="submission" date="2017-09" db="EMBL/GenBank/DDBJ databases">
        <authorList>
            <person name="Lee N."/>
            <person name="Cho B.-K."/>
        </authorList>
    </citation>
    <scope>NUCLEOTIDE SEQUENCE [LARGE SCALE GENOMIC DNA]</scope>
    <source>
        <strain evidence="10 11">ATCC 27467</strain>
    </source>
</reference>
<evidence type="ECO:0000313" key="10">
    <source>
        <dbReference type="EMBL" id="QEU81750.1"/>
    </source>
</evidence>
<dbReference type="Gene3D" id="1.20.1250.20">
    <property type="entry name" value="MFS general substrate transporter like domains"/>
    <property type="match status" value="2"/>
</dbReference>
<dbReference type="InterPro" id="IPR020846">
    <property type="entry name" value="MFS_dom"/>
</dbReference>
<feature type="transmembrane region" description="Helical" evidence="8">
    <location>
        <begin position="293"/>
        <end position="314"/>
    </location>
</feature>
<feature type="transmembrane region" description="Helical" evidence="8">
    <location>
        <begin position="589"/>
        <end position="612"/>
    </location>
</feature>
<organism evidence="10 11">
    <name type="scientific">Streptomyces subrutilus</name>
    <dbReference type="NCBI Taxonomy" id="36818"/>
    <lineage>
        <taxon>Bacteria</taxon>
        <taxon>Bacillati</taxon>
        <taxon>Actinomycetota</taxon>
        <taxon>Actinomycetes</taxon>
        <taxon>Kitasatosporales</taxon>
        <taxon>Streptomycetaceae</taxon>
        <taxon>Streptomyces</taxon>
    </lineage>
</organism>
<evidence type="ECO:0000256" key="3">
    <source>
        <dbReference type="ARBA" id="ARBA00022692"/>
    </source>
</evidence>
<feature type="transmembrane region" description="Helical" evidence="8">
    <location>
        <begin position="420"/>
        <end position="440"/>
    </location>
</feature>
<keyword evidence="5 8" id="KW-0472">Membrane</keyword>
<dbReference type="InterPro" id="IPR036259">
    <property type="entry name" value="MFS_trans_sf"/>
</dbReference>
<proteinExistence type="predicted"/>
<feature type="compositionally biased region" description="Low complexity" evidence="7">
    <location>
        <begin position="62"/>
        <end position="75"/>
    </location>
</feature>
<evidence type="ECO:0000313" key="11">
    <source>
        <dbReference type="Proteomes" id="UP000326831"/>
    </source>
</evidence>
<evidence type="ECO:0000256" key="5">
    <source>
        <dbReference type="ARBA" id="ARBA00023136"/>
    </source>
</evidence>
<dbReference type="Pfam" id="PF07690">
    <property type="entry name" value="MFS_1"/>
    <property type="match status" value="1"/>
</dbReference>
<keyword evidence="11" id="KW-1185">Reference proteome</keyword>
<dbReference type="EMBL" id="CP023701">
    <property type="protein sequence ID" value="QEU81750.1"/>
    <property type="molecule type" value="Genomic_DNA"/>
</dbReference>
<feature type="domain" description="Major facilitator superfamily (MFS) profile" evidence="9">
    <location>
        <begin position="161"/>
        <end position="617"/>
    </location>
</feature>
<evidence type="ECO:0000256" key="2">
    <source>
        <dbReference type="ARBA" id="ARBA00022448"/>
    </source>
</evidence>
<keyword evidence="2" id="KW-0813">Transport</keyword>
<feature type="transmembrane region" description="Helical" evidence="8">
    <location>
        <begin position="251"/>
        <end position="272"/>
    </location>
</feature>
<dbReference type="GO" id="GO:0022857">
    <property type="term" value="F:transmembrane transporter activity"/>
    <property type="evidence" value="ECO:0007669"/>
    <property type="project" value="InterPro"/>
</dbReference>
<evidence type="ECO:0000256" key="6">
    <source>
        <dbReference type="ARBA" id="ARBA00023251"/>
    </source>
</evidence>
<feature type="transmembrane region" description="Helical" evidence="8">
    <location>
        <begin position="379"/>
        <end position="399"/>
    </location>
</feature>
<feature type="transmembrane region" description="Helical" evidence="8">
    <location>
        <begin position="351"/>
        <end position="373"/>
    </location>
</feature>
<feature type="transmembrane region" description="Helical" evidence="8">
    <location>
        <begin position="227"/>
        <end position="245"/>
    </location>
</feature>
<feature type="transmembrane region" description="Helical" evidence="8">
    <location>
        <begin position="320"/>
        <end position="339"/>
    </location>
</feature>
<dbReference type="InterPro" id="IPR011701">
    <property type="entry name" value="MFS"/>
</dbReference>
<dbReference type="KEGG" id="ssub:CP968_28780"/>
<dbReference type="GO" id="GO:0005886">
    <property type="term" value="C:plasma membrane"/>
    <property type="evidence" value="ECO:0007669"/>
    <property type="project" value="UniProtKB-SubCell"/>
</dbReference>
<feature type="region of interest" description="Disordered" evidence="7">
    <location>
        <begin position="113"/>
        <end position="133"/>
    </location>
</feature>
<dbReference type="AlphaFoldDB" id="A0A5P2US98"/>
<dbReference type="PANTHER" id="PTHR42718:SF9">
    <property type="entry name" value="MAJOR FACILITATOR SUPERFAMILY MULTIDRUG TRANSPORTER MFSC"/>
    <property type="match status" value="1"/>
</dbReference>
<evidence type="ECO:0000259" key="9">
    <source>
        <dbReference type="PROSITE" id="PS50850"/>
    </source>
</evidence>
<feature type="transmembrane region" description="Helical" evidence="8">
    <location>
        <begin position="515"/>
        <end position="532"/>
    </location>
</feature>
<evidence type="ECO:0000256" key="8">
    <source>
        <dbReference type="SAM" id="Phobius"/>
    </source>
</evidence>
<evidence type="ECO:0000256" key="1">
    <source>
        <dbReference type="ARBA" id="ARBA00004651"/>
    </source>
</evidence>
<accession>A0A5P2US98</accession>
<feature type="transmembrane region" description="Helical" evidence="8">
    <location>
        <begin position="199"/>
        <end position="215"/>
    </location>
</feature>
<dbReference type="GO" id="GO:0046677">
    <property type="term" value="P:response to antibiotic"/>
    <property type="evidence" value="ECO:0007669"/>
    <property type="project" value="UniProtKB-KW"/>
</dbReference>
<protein>
    <submittedName>
        <fullName evidence="10">MFS transporter</fullName>
    </submittedName>
</protein>
<dbReference type="SUPFAM" id="SSF103473">
    <property type="entry name" value="MFS general substrate transporter"/>
    <property type="match status" value="1"/>
</dbReference>
<keyword evidence="4 8" id="KW-1133">Transmembrane helix</keyword>
<evidence type="ECO:0000256" key="7">
    <source>
        <dbReference type="SAM" id="MobiDB-lite"/>
    </source>
</evidence>
<feature type="region of interest" description="Disordered" evidence="7">
    <location>
        <begin position="18"/>
        <end position="79"/>
    </location>
</feature>
<feature type="transmembrane region" description="Helical" evidence="8">
    <location>
        <begin position="492"/>
        <end position="509"/>
    </location>
</feature>
<feature type="transmembrane region" description="Helical" evidence="8">
    <location>
        <begin position="558"/>
        <end position="577"/>
    </location>
</feature>
<name>A0A5P2US98_9ACTN</name>
<gene>
    <name evidence="10" type="ORF">CP968_28780</name>
</gene>
<feature type="transmembrane region" description="Helical" evidence="8">
    <location>
        <begin position="460"/>
        <end position="480"/>
    </location>
</feature>
<feature type="transmembrane region" description="Helical" evidence="8">
    <location>
        <begin position="157"/>
        <end position="179"/>
    </location>
</feature>
<keyword evidence="3 8" id="KW-0812">Transmembrane</keyword>
<dbReference type="PROSITE" id="PS50850">
    <property type="entry name" value="MFS"/>
    <property type="match status" value="1"/>
</dbReference>
<dbReference type="OrthoDB" id="4484751at2"/>
<comment type="subcellular location">
    <subcellularLocation>
        <location evidence="1">Cell membrane</location>
        <topology evidence="1">Multi-pass membrane protein</topology>
    </subcellularLocation>
</comment>
<dbReference type="PANTHER" id="PTHR42718">
    <property type="entry name" value="MAJOR FACILITATOR SUPERFAMILY MULTIDRUG TRANSPORTER MFSC"/>
    <property type="match status" value="1"/>
</dbReference>
<feature type="compositionally biased region" description="Low complexity" evidence="7">
    <location>
        <begin position="114"/>
        <end position="124"/>
    </location>
</feature>